<reference evidence="2 3" key="1">
    <citation type="journal article" date="2014" name="Nat. Commun.">
        <title>Molecular traces of alternative social organization in a termite genome.</title>
        <authorList>
            <person name="Terrapon N."/>
            <person name="Li C."/>
            <person name="Robertson H.M."/>
            <person name="Ji L."/>
            <person name="Meng X."/>
            <person name="Booth W."/>
            <person name="Chen Z."/>
            <person name="Childers C.P."/>
            <person name="Glastad K.M."/>
            <person name="Gokhale K."/>
            <person name="Gowin J."/>
            <person name="Gronenberg W."/>
            <person name="Hermansen R.A."/>
            <person name="Hu H."/>
            <person name="Hunt B.G."/>
            <person name="Huylmans A.K."/>
            <person name="Khalil S.M."/>
            <person name="Mitchell R.D."/>
            <person name="Munoz-Torres M.C."/>
            <person name="Mustard J.A."/>
            <person name="Pan H."/>
            <person name="Reese J.T."/>
            <person name="Scharf M.E."/>
            <person name="Sun F."/>
            <person name="Vogel H."/>
            <person name="Xiao J."/>
            <person name="Yang W."/>
            <person name="Yang Z."/>
            <person name="Yang Z."/>
            <person name="Zhou J."/>
            <person name="Zhu J."/>
            <person name="Brent C.S."/>
            <person name="Elsik C.G."/>
            <person name="Goodisman M.A."/>
            <person name="Liberles D.A."/>
            <person name="Roe R.M."/>
            <person name="Vargo E.L."/>
            <person name="Vilcinskas A."/>
            <person name="Wang J."/>
            <person name="Bornberg-Bauer E."/>
            <person name="Korb J."/>
            <person name="Zhang G."/>
            <person name="Liebig J."/>
        </authorList>
    </citation>
    <scope>NUCLEOTIDE SEQUENCE [LARGE SCALE GENOMIC DNA]</scope>
    <source>
        <tissue evidence="2">Whole organism</tissue>
    </source>
</reference>
<evidence type="ECO:0000313" key="2">
    <source>
        <dbReference type="EMBL" id="KDR11341.1"/>
    </source>
</evidence>
<dbReference type="EMBL" id="KK853101">
    <property type="protein sequence ID" value="KDR11341.1"/>
    <property type="molecule type" value="Genomic_DNA"/>
</dbReference>
<evidence type="ECO:0000256" key="1">
    <source>
        <dbReference type="SAM" id="MobiDB-lite"/>
    </source>
</evidence>
<sequence>METTDGNLGEAASPRRQGDETAGHLDASMEIDVNMMPPPPTPPSKFKKLSSEERMTVTELLSLWPSVRPGLPDTVINSIKYLGMYLNQFRCPVEVKEDLQTDLPKEHSAWMPLLEMFCTKMAMWVKGKSKLIDTWNELQKILPQQLAEIFERLATTFYTLGALNEQRPATSPKVTKSPKTAEKATTSTSVKRSPSLVEIHSTEPEIAFHEIKALIILSEAADVIAGIMNLS</sequence>
<keyword evidence="3" id="KW-1185">Reference proteome</keyword>
<accession>A0A067R196</accession>
<dbReference type="InParanoid" id="A0A067R196"/>
<protein>
    <submittedName>
        <fullName evidence="2">Uncharacterized protein</fullName>
    </submittedName>
</protein>
<dbReference type="AlphaFoldDB" id="A0A067R196"/>
<evidence type="ECO:0000313" key="3">
    <source>
        <dbReference type="Proteomes" id="UP000027135"/>
    </source>
</evidence>
<gene>
    <name evidence="2" type="ORF">L798_14883</name>
</gene>
<organism evidence="2 3">
    <name type="scientific">Zootermopsis nevadensis</name>
    <name type="common">Dampwood termite</name>
    <dbReference type="NCBI Taxonomy" id="136037"/>
    <lineage>
        <taxon>Eukaryota</taxon>
        <taxon>Metazoa</taxon>
        <taxon>Ecdysozoa</taxon>
        <taxon>Arthropoda</taxon>
        <taxon>Hexapoda</taxon>
        <taxon>Insecta</taxon>
        <taxon>Pterygota</taxon>
        <taxon>Neoptera</taxon>
        <taxon>Polyneoptera</taxon>
        <taxon>Dictyoptera</taxon>
        <taxon>Blattodea</taxon>
        <taxon>Blattoidea</taxon>
        <taxon>Termitoidae</taxon>
        <taxon>Termopsidae</taxon>
        <taxon>Zootermopsis</taxon>
    </lineage>
</organism>
<proteinExistence type="predicted"/>
<feature type="region of interest" description="Disordered" evidence="1">
    <location>
        <begin position="1"/>
        <end position="47"/>
    </location>
</feature>
<dbReference type="Proteomes" id="UP000027135">
    <property type="component" value="Unassembled WGS sequence"/>
</dbReference>
<feature type="region of interest" description="Disordered" evidence="1">
    <location>
        <begin position="168"/>
        <end position="195"/>
    </location>
</feature>
<feature type="compositionally biased region" description="Polar residues" evidence="1">
    <location>
        <begin position="168"/>
        <end position="192"/>
    </location>
</feature>
<name>A0A067R196_ZOONE</name>